<evidence type="ECO:0000313" key="1">
    <source>
        <dbReference type="EMBL" id="NMK53897.1"/>
    </source>
</evidence>
<evidence type="ECO:0000313" key="2">
    <source>
        <dbReference type="EMBL" id="NMK97188.1"/>
    </source>
</evidence>
<comment type="caution">
    <text evidence="3">The sequence shown here is derived from an EMBL/GenBank/DDBJ whole genome shotgun (WGS) entry which is preliminary data.</text>
</comment>
<dbReference type="Proteomes" id="UP000291949">
    <property type="component" value="Unassembled WGS sequence"/>
</dbReference>
<evidence type="ECO:0000313" key="3">
    <source>
        <dbReference type="EMBL" id="TBW77595.1"/>
    </source>
</evidence>
<organism evidence="3 4">
    <name type="scientific">Staphylococcus capitis</name>
    <dbReference type="NCBI Taxonomy" id="29388"/>
    <lineage>
        <taxon>Bacteria</taxon>
        <taxon>Bacillati</taxon>
        <taxon>Bacillota</taxon>
        <taxon>Bacilli</taxon>
        <taxon>Bacillales</taxon>
        <taxon>Staphylococcaceae</taxon>
        <taxon>Staphylococcus</taxon>
    </lineage>
</organism>
<reference evidence="5 6" key="2">
    <citation type="submission" date="2020-04" db="EMBL/GenBank/DDBJ databases">
        <title>The Epidemiology and Molecular Characteristics of Linezolid-Resistant Staphylococcus capitis in Huashan Hospital, Shanghai.</title>
        <authorList>
            <person name="Ding L."/>
            <person name="Li P."/>
            <person name="Yang Y."/>
            <person name="Lin D."/>
            <person name="Xu X."/>
        </authorList>
    </citation>
    <scope>NUCLEOTIDE SEQUENCE [LARGE SCALE GENOMIC DNA]</scope>
    <source>
        <strain evidence="2 6">12-86</strain>
        <strain evidence="1 5">17-84</strain>
    </source>
</reference>
<dbReference type="Proteomes" id="UP000550736">
    <property type="component" value="Unassembled WGS sequence"/>
</dbReference>
<sequence length="74" mass="8367">MSKTLELIFKTSLDKPVKLQLTKFDAVLTEQLVKESMNQILELGILKSNVGKPVKAYSAQIIDKNTTILFEDKK</sequence>
<evidence type="ECO:0000313" key="6">
    <source>
        <dbReference type="Proteomes" id="UP000550736"/>
    </source>
</evidence>
<name>A0A7Z7YVS9_STACP</name>
<gene>
    <name evidence="3" type="ORF">EQ811_00555</name>
    <name evidence="2" type="ORF">HHM13_03610</name>
    <name evidence="1" type="ORF">HHM24_03915</name>
</gene>
<proteinExistence type="predicted"/>
<dbReference type="InterPro" id="IPR021321">
    <property type="entry name" value="DUF2922"/>
</dbReference>
<dbReference type="AlphaFoldDB" id="A0A7Z7YVS9"/>
<dbReference type="EMBL" id="SCHC01000001">
    <property type="protein sequence ID" value="TBW77595.1"/>
    <property type="molecule type" value="Genomic_DNA"/>
</dbReference>
<dbReference type="EMBL" id="JABBMI010000054">
    <property type="protein sequence ID" value="NMK53897.1"/>
    <property type="molecule type" value="Genomic_DNA"/>
</dbReference>
<dbReference type="Pfam" id="PF11148">
    <property type="entry name" value="DUF2922"/>
    <property type="match status" value="1"/>
</dbReference>
<reference evidence="3 4" key="1">
    <citation type="journal article" date="2019" name="Sci. Transl. Med.">
        <title>Quorum sensing between bacterial species on the skin protects against epidermal injury in atopic dermatitis.</title>
        <authorList>
            <person name="Williams M.R."/>
        </authorList>
    </citation>
    <scope>NUCLEOTIDE SEQUENCE [LARGE SCALE GENOMIC DNA]</scope>
    <source>
        <strain evidence="3 4">H8</strain>
    </source>
</reference>
<dbReference type="RefSeq" id="WP_002433204.1">
    <property type="nucleotide sequence ID" value="NZ_AP014956.1"/>
</dbReference>
<dbReference type="Proteomes" id="UP000538955">
    <property type="component" value="Unassembled WGS sequence"/>
</dbReference>
<evidence type="ECO:0000313" key="4">
    <source>
        <dbReference type="Proteomes" id="UP000291949"/>
    </source>
</evidence>
<dbReference type="EMBL" id="JABBLX010000006">
    <property type="protein sequence ID" value="NMK97188.1"/>
    <property type="molecule type" value="Genomic_DNA"/>
</dbReference>
<evidence type="ECO:0000313" key="5">
    <source>
        <dbReference type="Proteomes" id="UP000538955"/>
    </source>
</evidence>
<protein>
    <submittedName>
        <fullName evidence="3">DUF2922 domain-containing protein</fullName>
    </submittedName>
</protein>
<keyword evidence="5" id="KW-1185">Reference proteome</keyword>
<dbReference type="GeneID" id="93670280"/>
<accession>A0A7Z7YVS9</accession>